<dbReference type="EMBL" id="JAYGII010000025">
    <property type="protein sequence ID" value="MEA5446268.1"/>
    <property type="molecule type" value="Genomic_DNA"/>
</dbReference>
<evidence type="ECO:0000256" key="5">
    <source>
        <dbReference type="ARBA" id="ARBA00022692"/>
    </source>
</evidence>
<evidence type="ECO:0000313" key="11">
    <source>
        <dbReference type="Proteomes" id="UP001302316"/>
    </source>
</evidence>
<dbReference type="RefSeq" id="WP_346052422.1">
    <property type="nucleotide sequence ID" value="NZ_JAYGII010000025.1"/>
</dbReference>
<organism evidence="10 11">
    <name type="scientific">Natronospira elongata</name>
    <dbReference type="NCBI Taxonomy" id="3110268"/>
    <lineage>
        <taxon>Bacteria</taxon>
        <taxon>Pseudomonadati</taxon>
        <taxon>Pseudomonadota</taxon>
        <taxon>Gammaproteobacteria</taxon>
        <taxon>Natronospirales</taxon>
        <taxon>Natronospiraceae</taxon>
        <taxon>Natronospira</taxon>
    </lineage>
</organism>
<protein>
    <submittedName>
        <fullName evidence="10">LPS export ABC transporter permease LptG</fullName>
    </submittedName>
</protein>
<feature type="transmembrane region" description="Helical" evidence="9">
    <location>
        <begin position="267"/>
        <end position="291"/>
    </location>
</feature>
<dbReference type="AlphaFoldDB" id="A0AAP6JFW1"/>
<dbReference type="InterPro" id="IPR005495">
    <property type="entry name" value="LptG/LptF_permease"/>
</dbReference>
<gene>
    <name evidence="10" type="primary">lptG</name>
    <name evidence="10" type="ORF">VCB98_10600</name>
</gene>
<dbReference type="Proteomes" id="UP001302316">
    <property type="component" value="Unassembled WGS sequence"/>
</dbReference>
<evidence type="ECO:0000313" key="10">
    <source>
        <dbReference type="EMBL" id="MEA5446268.1"/>
    </source>
</evidence>
<comment type="subunit">
    <text evidence="8">Component of the lipopolysaccharide transport and assembly complex. The LptBFG transporter is composed of two ATP-binding proteins (LptB) and two transmembrane proteins (LptF and LptG).</text>
</comment>
<feature type="transmembrane region" description="Helical" evidence="9">
    <location>
        <begin position="7"/>
        <end position="30"/>
    </location>
</feature>
<dbReference type="PANTHER" id="PTHR33529">
    <property type="entry name" value="SLR0882 PROTEIN-RELATED"/>
    <property type="match status" value="1"/>
</dbReference>
<comment type="caution">
    <text evidence="10">The sequence shown here is derived from an EMBL/GenBank/DDBJ whole genome shotgun (WGS) entry which is preliminary data.</text>
</comment>
<keyword evidence="5 9" id="KW-0812">Transmembrane</keyword>
<dbReference type="PANTHER" id="PTHR33529:SF2">
    <property type="entry name" value="LIPOPOLYSACCHARIDE EXPORT SYSTEM PERMEASE PROTEIN LPTG"/>
    <property type="match status" value="1"/>
</dbReference>
<dbReference type="NCBIfam" id="TIGR04408">
    <property type="entry name" value="LptG_lptG"/>
    <property type="match status" value="1"/>
</dbReference>
<reference evidence="10 11" key="1">
    <citation type="submission" date="2023-12" db="EMBL/GenBank/DDBJ databases">
        <title>Whole-genome sequencing of halo(alkali)philic microorganisms from hypersaline lakes.</title>
        <authorList>
            <person name="Sorokin D.Y."/>
            <person name="Merkel A.Y."/>
            <person name="Messina E."/>
            <person name="Yakimov M."/>
        </authorList>
    </citation>
    <scope>NUCLEOTIDE SEQUENCE [LARGE SCALE GENOMIC DNA]</scope>
    <source>
        <strain evidence="10 11">AB-CW1</strain>
    </source>
</reference>
<comment type="subcellular location">
    <subcellularLocation>
        <location evidence="2">Cell membrane</location>
        <topology evidence="2">Multi-pass membrane protein</topology>
    </subcellularLocation>
</comment>
<evidence type="ECO:0000256" key="6">
    <source>
        <dbReference type="ARBA" id="ARBA00022989"/>
    </source>
</evidence>
<evidence type="ECO:0000256" key="2">
    <source>
        <dbReference type="ARBA" id="ARBA00004651"/>
    </source>
</evidence>
<dbReference type="GO" id="GO:0015920">
    <property type="term" value="P:lipopolysaccharide transport"/>
    <property type="evidence" value="ECO:0007669"/>
    <property type="project" value="TreeGrafter"/>
</dbReference>
<evidence type="ECO:0000256" key="4">
    <source>
        <dbReference type="ARBA" id="ARBA00022475"/>
    </source>
</evidence>
<dbReference type="Pfam" id="PF03739">
    <property type="entry name" value="LptF_LptG"/>
    <property type="match status" value="1"/>
</dbReference>
<feature type="transmembrane region" description="Helical" evidence="9">
    <location>
        <begin position="333"/>
        <end position="350"/>
    </location>
</feature>
<comment type="similarity">
    <text evidence="3">Belongs to the LptF/LptG family.</text>
</comment>
<sequence length="353" mass="38400">MKILDRYLASAVIFGSLMVLAVLMALSAFVGVVGQLGRVGTADYGLGDAVLYVLLGLPGQAVDLMPVAVLIGTLLSLGALASQNELTVMRAAGMSIARIARGAVLGGVLLAGMTAALGEWVAPPAERYADQMRLMSLYRVVNILGRDGIWLRDEQQYINVRQAEDVRRLEGLNIYRFDDEGRLVSAINARHARFEAGRWQLEGVRETRPAEGEVQSLRDDVRDWETGIGPELVSLVSVSPNMLGARGLLDYVRYLESNELDADAYRIAFWFKLVIPAALPVMVILAMPFLFGSLRSSGAGQRLMVGLVIGIVFYLVNITLSNVGAMFAVPPFLVAWTPTVLLLVISLLVVRRL</sequence>
<evidence type="ECO:0000256" key="1">
    <source>
        <dbReference type="ARBA" id="ARBA00002265"/>
    </source>
</evidence>
<name>A0AAP6JFW1_9GAMM</name>
<comment type="function">
    <text evidence="1">Part of the ABC transporter complex LptBFG involved in the translocation of lipopolysaccharide (LPS) from the inner membrane to the outer membrane.</text>
</comment>
<keyword evidence="6 9" id="KW-1133">Transmembrane helix</keyword>
<feature type="transmembrane region" description="Helical" evidence="9">
    <location>
        <begin position="50"/>
        <end position="81"/>
    </location>
</feature>
<evidence type="ECO:0000256" key="3">
    <source>
        <dbReference type="ARBA" id="ARBA00007725"/>
    </source>
</evidence>
<feature type="transmembrane region" description="Helical" evidence="9">
    <location>
        <begin position="102"/>
        <end position="122"/>
    </location>
</feature>
<evidence type="ECO:0000256" key="9">
    <source>
        <dbReference type="SAM" id="Phobius"/>
    </source>
</evidence>
<keyword evidence="7 9" id="KW-0472">Membrane</keyword>
<dbReference type="GO" id="GO:0055085">
    <property type="term" value="P:transmembrane transport"/>
    <property type="evidence" value="ECO:0007669"/>
    <property type="project" value="InterPro"/>
</dbReference>
<dbReference type="InterPro" id="IPR030923">
    <property type="entry name" value="LptG"/>
</dbReference>
<evidence type="ECO:0000256" key="7">
    <source>
        <dbReference type="ARBA" id="ARBA00023136"/>
    </source>
</evidence>
<accession>A0AAP6JFW1</accession>
<dbReference type="GO" id="GO:0043190">
    <property type="term" value="C:ATP-binding cassette (ABC) transporter complex"/>
    <property type="evidence" value="ECO:0007669"/>
    <property type="project" value="InterPro"/>
</dbReference>
<evidence type="ECO:0000256" key="8">
    <source>
        <dbReference type="ARBA" id="ARBA00026081"/>
    </source>
</evidence>
<keyword evidence="11" id="KW-1185">Reference proteome</keyword>
<keyword evidence="4" id="KW-1003">Cell membrane</keyword>
<proteinExistence type="inferred from homology"/>
<feature type="transmembrane region" description="Helical" evidence="9">
    <location>
        <begin position="303"/>
        <end position="327"/>
    </location>
</feature>